<name>A0A2P4X3B8_9STRA</name>
<accession>A0A2P4X3B8</accession>
<protein>
    <submittedName>
        <fullName evidence="1">Uncharacterized protein</fullName>
    </submittedName>
</protein>
<proteinExistence type="predicted"/>
<dbReference type="AlphaFoldDB" id="A0A2P4X3B8"/>
<evidence type="ECO:0000313" key="2">
    <source>
        <dbReference type="Proteomes" id="UP000237271"/>
    </source>
</evidence>
<dbReference type="EMBL" id="NCKW01016953">
    <property type="protein sequence ID" value="POM60033.1"/>
    <property type="molecule type" value="Genomic_DNA"/>
</dbReference>
<reference evidence="1 2" key="1">
    <citation type="journal article" date="2017" name="Genome Biol. Evol.">
        <title>Phytophthora megakarya and P. palmivora, closely related causal agents of cacao black pod rot, underwent increases in genome sizes and gene numbers by different mechanisms.</title>
        <authorList>
            <person name="Ali S.S."/>
            <person name="Shao J."/>
            <person name="Lary D.J."/>
            <person name="Kronmiller B."/>
            <person name="Shen D."/>
            <person name="Strem M.D."/>
            <person name="Amoako-Attah I."/>
            <person name="Akrofi A.Y."/>
            <person name="Begoude B.A."/>
            <person name="Ten Hoopen G.M."/>
            <person name="Coulibaly K."/>
            <person name="Kebe B.I."/>
            <person name="Melnick R.L."/>
            <person name="Guiltinan M.J."/>
            <person name="Tyler B.M."/>
            <person name="Meinhardt L.W."/>
            <person name="Bailey B.A."/>
        </authorList>
    </citation>
    <scope>NUCLEOTIDE SEQUENCE [LARGE SCALE GENOMIC DNA]</scope>
    <source>
        <strain evidence="2">sbr112.9</strain>
    </source>
</reference>
<dbReference type="Proteomes" id="UP000237271">
    <property type="component" value="Unassembled WGS sequence"/>
</dbReference>
<keyword evidence="2" id="KW-1185">Reference proteome</keyword>
<gene>
    <name evidence="1" type="ORF">PHPALM_31154</name>
</gene>
<evidence type="ECO:0000313" key="1">
    <source>
        <dbReference type="EMBL" id="POM60033.1"/>
    </source>
</evidence>
<sequence>MESVTAERLAELKQLAEEIRDNTVCPSSRAAYVNSYSRFICWVLQNHSPRIHPAFADRVGTVSGLSEKQLRARIKPLLTRKNDEPPLHFDNLDPEVFQTWLLTLRKADGSALSYSALNTHRAGLFNLYRDYGRKMDSDMENELKQFFKGIKRELAVTQARGVGNVKYERFRKSLQRLLMDEQVAAELKRQGLHADDLGTHSMRKGAATYCASGSTACPSSTAVHLRAGWSLGGVQNTYLRYEAAGDMHVGRTVTGLPSGSHEFAILPPHFEQQDEWVYRGVVMVFRGIPEQLVFVGEYCLASLVYHIPFLRRHLPLCHPLYETALFQDSELLVKLSDRVRCGFSGPTSSIKATGVPPHVAILGKMKAVQDMGVSTIQKLDDVRREIVNDIVRELEERAIGAKTVTFEGLHDALRSCLREAGIQNQINTNNPSESHHGIEANTAEEITPLPTFFWAGGFRRVPPGFAFPECSVAHLWVLWRCGHAEKKFPHCTYSKAQTCLTEKIRSDSVIFGIS</sequence>
<dbReference type="OrthoDB" id="128611at2759"/>
<comment type="caution">
    <text evidence="1">The sequence shown here is derived from an EMBL/GenBank/DDBJ whole genome shotgun (WGS) entry which is preliminary data.</text>
</comment>
<organism evidence="1 2">
    <name type="scientific">Phytophthora palmivora</name>
    <dbReference type="NCBI Taxonomy" id="4796"/>
    <lineage>
        <taxon>Eukaryota</taxon>
        <taxon>Sar</taxon>
        <taxon>Stramenopiles</taxon>
        <taxon>Oomycota</taxon>
        <taxon>Peronosporomycetes</taxon>
        <taxon>Peronosporales</taxon>
        <taxon>Peronosporaceae</taxon>
        <taxon>Phytophthora</taxon>
    </lineage>
</organism>